<dbReference type="PATRIC" id="fig|1392.236.peg.4264"/>
<name>A0A0F7R7L5_BACAN</name>
<evidence type="ECO:0000313" key="2">
    <source>
        <dbReference type="Proteomes" id="UP000000594"/>
    </source>
</evidence>
<dbReference type="Proteomes" id="UP000000594">
    <property type="component" value="Chromosome"/>
</dbReference>
<dbReference type="KEGG" id="bar:GBAA_4133"/>
<accession>A0A0F7R7L5</accession>
<organism evidence="1 2">
    <name type="scientific">Bacillus anthracis</name>
    <name type="common">anthrax bacterium</name>
    <dbReference type="NCBI Taxonomy" id="1392"/>
    <lineage>
        <taxon>Bacteria</taxon>
        <taxon>Bacillati</taxon>
        <taxon>Bacillota</taxon>
        <taxon>Bacilli</taxon>
        <taxon>Bacillales</taxon>
        <taxon>Bacillaceae</taxon>
        <taxon>Bacillus</taxon>
        <taxon>Bacillus cereus group</taxon>
    </lineage>
</organism>
<gene>
    <name evidence="1" type="ordered locus">GBAA_4133</name>
</gene>
<reference evidence="1 2" key="1">
    <citation type="journal article" date="2009" name="J. Bacteriol.">
        <title>The complete genome sequence of Bacillus anthracis Ames 'Ancestor'.</title>
        <authorList>
            <person name="Ravel J."/>
            <person name="Jiang L."/>
            <person name="Stanley S.T."/>
            <person name="Wilson M.R."/>
            <person name="Decker R.S."/>
            <person name="Read T.D."/>
            <person name="Worsham P."/>
            <person name="Keim P.S."/>
            <person name="Salzberg S.L."/>
            <person name="Fraser-Liggett C.M."/>
            <person name="Rasko D.A."/>
        </authorList>
    </citation>
    <scope>NUCLEOTIDE SEQUENCE [LARGE SCALE GENOMIC DNA]</scope>
    <source>
        <strain evidence="2">Ames ancestor</strain>
    </source>
</reference>
<accession>Q6KNI5</accession>
<dbReference type="AlphaFoldDB" id="A0A0F7R7L5"/>
<sequence>MIACKPNFCKRKFTDIKEVSYNICILNKGGENMEELTKDPGGHRVADPGVGWHNEPGGGGWKYDEDPGTGWKPIYGPGTGI</sequence>
<keyword evidence="2" id="KW-1185">Reference proteome</keyword>
<evidence type="ECO:0000313" key="1">
    <source>
        <dbReference type="EMBL" id="AAT33252.1"/>
    </source>
</evidence>
<accession>Q81W49</accession>
<accession>E9QU66</accession>
<proteinExistence type="predicted"/>
<dbReference type="EMBL" id="AE017334">
    <property type="protein sequence ID" value="AAT33252.1"/>
    <property type="molecule type" value="Genomic_DNA"/>
</dbReference>
<accession>E9QU67</accession>
<accession>Q6HUA3</accession>
<protein>
    <submittedName>
        <fullName evidence="1">Uncharacterized protein</fullName>
    </submittedName>
</protein>